<evidence type="ECO:0000313" key="4">
    <source>
        <dbReference type="Proteomes" id="UP001521150"/>
    </source>
</evidence>
<reference evidence="3 4" key="1">
    <citation type="submission" date="2021-12" db="EMBL/GenBank/DDBJ databases">
        <title>Genome sequence of Kibdelosporangium philippinense ATCC 49844.</title>
        <authorList>
            <person name="Fedorov E.A."/>
            <person name="Omeragic M."/>
            <person name="Shalygina K.F."/>
            <person name="Maclea K.S."/>
        </authorList>
    </citation>
    <scope>NUCLEOTIDE SEQUENCE [LARGE SCALE GENOMIC DNA]</scope>
    <source>
        <strain evidence="3 4">ATCC 49844</strain>
    </source>
</reference>
<accession>A0ABS8ZS57</accession>
<feature type="region of interest" description="Disordered" evidence="1">
    <location>
        <begin position="22"/>
        <end position="74"/>
    </location>
</feature>
<gene>
    <name evidence="3" type="ORF">LWC34_47655</name>
</gene>
<protein>
    <recommendedName>
        <fullName evidence="5">DUF3153 domain-containing protein</fullName>
    </recommendedName>
</protein>
<sequence>MGTSIATAVAAVVMAYFVETRYPSSSTDPPAQTVGTRPPATEPTEGQPSAPQTAGSPKPTRPPTSSTGSPPLLTDFMADCERGVEKWKLGQVVYPKTFAMELGVSAVYVAAVDIRDIPAPPSQLVSAPEVRSEAIAVKCVLSARIVVDPSMQVDNPNWVSRQFNPVGSLNWSWHVSATQPGSRELRLELQPAVVDRSGLQLATGSAWETSTFVTKVEVNASAPQRFGQWWSDNWPVLLLVAGGIGAAVLGFVKWTGRLGKEVRSARKSWRNH</sequence>
<proteinExistence type="predicted"/>
<name>A0ABS8ZS57_9PSEU</name>
<organism evidence="3 4">
    <name type="scientific">Kibdelosporangium philippinense</name>
    <dbReference type="NCBI Taxonomy" id="211113"/>
    <lineage>
        <taxon>Bacteria</taxon>
        <taxon>Bacillati</taxon>
        <taxon>Actinomycetota</taxon>
        <taxon>Actinomycetes</taxon>
        <taxon>Pseudonocardiales</taxon>
        <taxon>Pseudonocardiaceae</taxon>
        <taxon>Kibdelosporangium</taxon>
    </lineage>
</organism>
<keyword evidence="2" id="KW-1133">Transmembrane helix</keyword>
<feature type="transmembrane region" description="Helical" evidence="2">
    <location>
        <begin position="234"/>
        <end position="256"/>
    </location>
</feature>
<keyword evidence="2" id="KW-0812">Transmembrane</keyword>
<comment type="caution">
    <text evidence="3">The sequence shown here is derived from an EMBL/GenBank/DDBJ whole genome shotgun (WGS) entry which is preliminary data.</text>
</comment>
<keyword evidence="2" id="KW-0472">Membrane</keyword>
<evidence type="ECO:0000256" key="2">
    <source>
        <dbReference type="SAM" id="Phobius"/>
    </source>
</evidence>
<dbReference type="RefSeq" id="WP_233732237.1">
    <property type="nucleotide sequence ID" value="NZ_JAJVCN010000004.1"/>
</dbReference>
<evidence type="ECO:0008006" key="5">
    <source>
        <dbReference type="Google" id="ProtNLM"/>
    </source>
</evidence>
<dbReference type="Proteomes" id="UP001521150">
    <property type="component" value="Unassembled WGS sequence"/>
</dbReference>
<feature type="compositionally biased region" description="Polar residues" evidence="1">
    <location>
        <begin position="44"/>
        <end position="54"/>
    </location>
</feature>
<evidence type="ECO:0000256" key="1">
    <source>
        <dbReference type="SAM" id="MobiDB-lite"/>
    </source>
</evidence>
<feature type="compositionally biased region" description="Polar residues" evidence="1">
    <location>
        <begin position="22"/>
        <end position="35"/>
    </location>
</feature>
<feature type="compositionally biased region" description="Low complexity" evidence="1">
    <location>
        <begin position="55"/>
        <end position="74"/>
    </location>
</feature>
<dbReference type="EMBL" id="JAJVCN010000004">
    <property type="protein sequence ID" value="MCE7010432.1"/>
    <property type="molecule type" value="Genomic_DNA"/>
</dbReference>
<evidence type="ECO:0000313" key="3">
    <source>
        <dbReference type="EMBL" id="MCE7010432.1"/>
    </source>
</evidence>
<keyword evidence="4" id="KW-1185">Reference proteome</keyword>